<gene>
    <name evidence="2" type="ORF">OCU04_003003</name>
</gene>
<evidence type="ECO:0000313" key="2">
    <source>
        <dbReference type="EMBL" id="KAJ8069348.1"/>
    </source>
</evidence>
<comment type="caution">
    <text evidence="2">The sequence shown here is derived from an EMBL/GenBank/DDBJ whole genome shotgun (WGS) entry which is preliminary data.</text>
</comment>
<dbReference type="AlphaFoldDB" id="A0A9X0DQP5"/>
<dbReference type="Proteomes" id="UP001152300">
    <property type="component" value="Unassembled WGS sequence"/>
</dbReference>
<accession>A0A9X0DQP5</accession>
<dbReference type="OrthoDB" id="3520022at2759"/>
<proteinExistence type="predicted"/>
<keyword evidence="3" id="KW-1185">Reference proteome</keyword>
<sequence length="143" mass="16807">MSSQLSYTSIIVRRNHRGQNIVLNGLAGRWCINGQEFDAAPNPNIWEEKYALQPYWAAQLSFRGECAPNMSFIRIIQLFQKGKVSNRIHPDMMDLKFDMINEFLRNLKAQARRNAERHEIELREDTRNNEHTTVDDIEMIDDK</sequence>
<reference evidence="2" key="1">
    <citation type="submission" date="2022-11" db="EMBL/GenBank/DDBJ databases">
        <title>Genome Resource of Sclerotinia nivalis Strain SnTB1, a Plant Pathogen Isolated from American Ginseng.</title>
        <authorList>
            <person name="Fan S."/>
        </authorList>
    </citation>
    <scope>NUCLEOTIDE SEQUENCE</scope>
    <source>
        <strain evidence="2">SnTB1</strain>
    </source>
</reference>
<organism evidence="2 3">
    <name type="scientific">Sclerotinia nivalis</name>
    <dbReference type="NCBI Taxonomy" id="352851"/>
    <lineage>
        <taxon>Eukaryota</taxon>
        <taxon>Fungi</taxon>
        <taxon>Dikarya</taxon>
        <taxon>Ascomycota</taxon>
        <taxon>Pezizomycotina</taxon>
        <taxon>Leotiomycetes</taxon>
        <taxon>Helotiales</taxon>
        <taxon>Sclerotiniaceae</taxon>
        <taxon>Sclerotinia</taxon>
    </lineage>
</organism>
<evidence type="ECO:0000313" key="3">
    <source>
        <dbReference type="Proteomes" id="UP001152300"/>
    </source>
</evidence>
<name>A0A9X0DQP5_9HELO</name>
<dbReference type="EMBL" id="JAPEIS010000002">
    <property type="protein sequence ID" value="KAJ8069348.1"/>
    <property type="molecule type" value="Genomic_DNA"/>
</dbReference>
<evidence type="ECO:0000256" key="1">
    <source>
        <dbReference type="SAM" id="MobiDB-lite"/>
    </source>
</evidence>
<protein>
    <submittedName>
        <fullName evidence="2">Uncharacterized protein</fullName>
    </submittedName>
</protein>
<feature type="region of interest" description="Disordered" evidence="1">
    <location>
        <begin position="122"/>
        <end position="143"/>
    </location>
</feature>